<evidence type="ECO:0000313" key="2">
    <source>
        <dbReference type="Proteomes" id="UP001159363"/>
    </source>
</evidence>
<dbReference type="EMBL" id="JARBHB010000002">
    <property type="protein sequence ID" value="KAJ8894690.1"/>
    <property type="molecule type" value="Genomic_DNA"/>
</dbReference>
<gene>
    <name evidence="1" type="ORF">PR048_007355</name>
</gene>
<sequence>MKSAWRKDEDAFFFLGWKLRFLHNCEQSENNNYGELDASDLIKRIQKESFHCVADEFISSLIPFEDEHGILRIKTRISEHNDTFEYKHPAVLPAGHLVVLRLVYRFNVQSNHVGAEDLLSMLREKFWILRGRRMVHSVIHNHMQNIR</sequence>
<evidence type="ECO:0000313" key="1">
    <source>
        <dbReference type="EMBL" id="KAJ8894690.1"/>
    </source>
</evidence>
<keyword evidence="2" id="KW-1185">Reference proteome</keyword>
<protein>
    <submittedName>
        <fullName evidence="1">Uncharacterized protein</fullName>
    </submittedName>
</protein>
<proteinExistence type="predicted"/>
<dbReference type="Proteomes" id="UP001159363">
    <property type="component" value="Chromosome 2"/>
</dbReference>
<name>A0ABQ9IDF0_9NEOP</name>
<accession>A0ABQ9IDF0</accession>
<organism evidence="1 2">
    <name type="scientific">Dryococelus australis</name>
    <dbReference type="NCBI Taxonomy" id="614101"/>
    <lineage>
        <taxon>Eukaryota</taxon>
        <taxon>Metazoa</taxon>
        <taxon>Ecdysozoa</taxon>
        <taxon>Arthropoda</taxon>
        <taxon>Hexapoda</taxon>
        <taxon>Insecta</taxon>
        <taxon>Pterygota</taxon>
        <taxon>Neoptera</taxon>
        <taxon>Polyneoptera</taxon>
        <taxon>Phasmatodea</taxon>
        <taxon>Verophasmatodea</taxon>
        <taxon>Anareolatae</taxon>
        <taxon>Phasmatidae</taxon>
        <taxon>Eurycanthinae</taxon>
        <taxon>Dryococelus</taxon>
    </lineage>
</organism>
<reference evidence="1 2" key="1">
    <citation type="submission" date="2023-02" db="EMBL/GenBank/DDBJ databases">
        <title>LHISI_Scaffold_Assembly.</title>
        <authorList>
            <person name="Stuart O.P."/>
            <person name="Cleave R."/>
            <person name="Magrath M.J.L."/>
            <person name="Mikheyev A.S."/>
        </authorList>
    </citation>
    <scope>NUCLEOTIDE SEQUENCE [LARGE SCALE GENOMIC DNA]</scope>
    <source>
        <strain evidence="1">Daus_M_001</strain>
        <tissue evidence="1">Leg muscle</tissue>
    </source>
</reference>
<comment type="caution">
    <text evidence="1">The sequence shown here is derived from an EMBL/GenBank/DDBJ whole genome shotgun (WGS) entry which is preliminary data.</text>
</comment>